<name>A0A8J2KHB4_9HEXA</name>
<gene>
    <name evidence="1" type="ORF">AFUS01_LOCUS14845</name>
</gene>
<reference evidence="1" key="1">
    <citation type="submission" date="2021-06" db="EMBL/GenBank/DDBJ databases">
        <authorList>
            <person name="Hodson N. C."/>
            <person name="Mongue J. A."/>
            <person name="Jaron S. K."/>
        </authorList>
    </citation>
    <scope>NUCLEOTIDE SEQUENCE</scope>
</reference>
<proteinExistence type="predicted"/>
<keyword evidence="2" id="KW-1185">Reference proteome</keyword>
<dbReference type="Proteomes" id="UP000708208">
    <property type="component" value="Unassembled WGS sequence"/>
</dbReference>
<sequence>MEIPGTRCGICRVWAKRRSTRKLEMTMTNHFR</sequence>
<evidence type="ECO:0000313" key="1">
    <source>
        <dbReference type="EMBL" id="CAG7725906.1"/>
    </source>
</evidence>
<feature type="non-terminal residue" evidence="1">
    <location>
        <position position="32"/>
    </location>
</feature>
<accession>A0A8J2KHB4</accession>
<organism evidence="1 2">
    <name type="scientific">Allacma fusca</name>
    <dbReference type="NCBI Taxonomy" id="39272"/>
    <lineage>
        <taxon>Eukaryota</taxon>
        <taxon>Metazoa</taxon>
        <taxon>Ecdysozoa</taxon>
        <taxon>Arthropoda</taxon>
        <taxon>Hexapoda</taxon>
        <taxon>Collembola</taxon>
        <taxon>Symphypleona</taxon>
        <taxon>Sminthuridae</taxon>
        <taxon>Allacma</taxon>
    </lineage>
</organism>
<dbReference type="AlphaFoldDB" id="A0A8J2KHB4"/>
<protein>
    <submittedName>
        <fullName evidence="1">Uncharacterized protein</fullName>
    </submittedName>
</protein>
<dbReference type="EMBL" id="CAJVCH010128432">
    <property type="protein sequence ID" value="CAG7725906.1"/>
    <property type="molecule type" value="Genomic_DNA"/>
</dbReference>
<feature type="non-terminal residue" evidence="1">
    <location>
        <position position="1"/>
    </location>
</feature>
<comment type="caution">
    <text evidence="1">The sequence shown here is derived from an EMBL/GenBank/DDBJ whole genome shotgun (WGS) entry which is preliminary data.</text>
</comment>
<evidence type="ECO:0000313" key="2">
    <source>
        <dbReference type="Proteomes" id="UP000708208"/>
    </source>
</evidence>